<evidence type="ECO:0000313" key="6">
    <source>
        <dbReference type="EMBL" id="OXY83795.1"/>
    </source>
</evidence>
<dbReference type="FunFam" id="3.30.70.270:FF:000001">
    <property type="entry name" value="Diguanylate cyclase domain protein"/>
    <property type="match status" value="1"/>
</dbReference>
<evidence type="ECO:0000313" key="7">
    <source>
        <dbReference type="Proteomes" id="UP000242757"/>
    </source>
</evidence>
<dbReference type="AlphaFoldDB" id="A0A233RK91"/>
<evidence type="ECO:0000256" key="4">
    <source>
        <dbReference type="SAM" id="Coils"/>
    </source>
</evidence>
<keyword evidence="4" id="KW-0175">Coiled coil</keyword>
<evidence type="ECO:0000259" key="5">
    <source>
        <dbReference type="PROSITE" id="PS50887"/>
    </source>
</evidence>
<dbReference type="SUPFAM" id="SSF55073">
    <property type="entry name" value="Nucleotide cyclase"/>
    <property type="match status" value="1"/>
</dbReference>
<comment type="cofactor">
    <cofactor evidence="1">
        <name>Mg(2+)</name>
        <dbReference type="ChEBI" id="CHEBI:18420"/>
    </cofactor>
</comment>
<dbReference type="Proteomes" id="UP000242757">
    <property type="component" value="Unassembled WGS sequence"/>
</dbReference>
<evidence type="ECO:0000256" key="2">
    <source>
        <dbReference type="ARBA" id="ARBA00012528"/>
    </source>
</evidence>
<accession>A0A233RK91</accession>
<reference evidence="6 7" key="1">
    <citation type="submission" date="2017-08" db="EMBL/GenBank/DDBJ databases">
        <title>A Genome Sequence of Oceanimonas doudoroffii ATCC 27123T.</title>
        <authorList>
            <person name="Brennan M.A."/>
            <person name="Maclea K.S."/>
            <person name="Mcclelland W.D."/>
            <person name="Trachtenberg A.M."/>
        </authorList>
    </citation>
    <scope>NUCLEOTIDE SEQUENCE [LARGE SCALE GENOMIC DNA]</scope>
    <source>
        <strain evidence="6 7">ATCC 27123</strain>
    </source>
</reference>
<evidence type="ECO:0000256" key="1">
    <source>
        <dbReference type="ARBA" id="ARBA00001946"/>
    </source>
</evidence>
<dbReference type="PROSITE" id="PS50887">
    <property type="entry name" value="GGDEF"/>
    <property type="match status" value="1"/>
</dbReference>
<dbReference type="PANTHER" id="PTHR45138">
    <property type="entry name" value="REGULATORY COMPONENTS OF SENSORY TRANSDUCTION SYSTEM"/>
    <property type="match status" value="1"/>
</dbReference>
<feature type="domain" description="GGDEF" evidence="5">
    <location>
        <begin position="361"/>
        <end position="491"/>
    </location>
</feature>
<dbReference type="CDD" id="cd01949">
    <property type="entry name" value="GGDEF"/>
    <property type="match status" value="1"/>
</dbReference>
<dbReference type="InterPro" id="IPR050469">
    <property type="entry name" value="Diguanylate_Cyclase"/>
</dbReference>
<dbReference type="GO" id="GO:0052621">
    <property type="term" value="F:diguanylate cyclase activity"/>
    <property type="evidence" value="ECO:0007669"/>
    <property type="project" value="UniProtKB-EC"/>
</dbReference>
<dbReference type="InterPro" id="IPR000160">
    <property type="entry name" value="GGDEF_dom"/>
</dbReference>
<dbReference type="EMBL" id="NBIM01000001">
    <property type="protein sequence ID" value="OXY83795.1"/>
    <property type="molecule type" value="Genomic_DNA"/>
</dbReference>
<evidence type="ECO:0000256" key="3">
    <source>
        <dbReference type="ARBA" id="ARBA00034247"/>
    </source>
</evidence>
<sequence>MLQELTAVIAGLGNMVEALEALPEQTDSDQDGRGLLVQWHKLFQGQGSQEQGGPRPPELTQLLAGLQQHLARLRRYHQQSGRLQQVLNEQMLQAAQCLSRLPQVPARLQSLLPELETPDAGGLHHLGPLFECYQQSLELAMREARQQRQFRADLCQRLLQLIDELDYNGTSGEEISSIQQRLLRQPENTVLADLCLRLIELVIEGCRSERQHSTRFLARLNDSLEDMQSHFSASVIEGRNLASDRARDDRSLAGELKAMGESLGRADNSRLREEIAERVHSITQLLSHHEQLQEREQALLQRLNEVETRLHSMQHEAAEYRHRLTSQNQKLLIDHLTQIYNRTALNERLESEYRRWLRHGDPLAIVLLDIDHFKDINDNFGHLAGDKALRVIARTIRENLRETDFVARFGGEEFVVLMLNVDPGLVSRPLEQLRKKIESIPFRFKDERVTITISIGATLLQAGDSTTSAMERADQALYQAKHAGRNRLIID</sequence>
<dbReference type="PANTHER" id="PTHR45138:SF9">
    <property type="entry name" value="DIGUANYLATE CYCLASE DGCM-RELATED"/>
    <property type="match status" value="1"/>
</dbReference>
<feature type="coiled-coil region" evidence="4">
    <location>
        <begin position="289"/>
        <end position="323"/>
    </location>
</feature>
<gene>
    <name evidence="6" type="ORF">B6S08_06325</name>
</gene>
<proteinExistence type="predicted"/>
<dbReference type="NCBIfam" id="TIGR00254">
    <property type="entry name" value="GGDEF"/>
    <property type="match status" value="1"/>
</dbReference>
<comment type="catalytic activity">
    <reaction evidence="3">
        <text>2 GTP = 3',3'-c-di-GMP + 2 diphosphate</text>
        <dbReference type="Rhea" id="RHEA:24898"/>
        <dbReference type="ChEBI" id="CHEBI:33019"/>
        <dbReference type="ChEBI" id="CHEBI:37565"/>
        <dbReference type="ChEBI" id="CHEBI:58805"/>
        <dbReference type="EC" id="2.7.7.65"/>
    </reaction>
</comment>
<dbReference type="Gene3D" id="3.30.70.270">
    <property type="match status" value="1"/>
</dbReference>
<comment type="caution">
    <text evidence="6">The sequence shown here is derived from an EMBL/GenBank/DDBJ whole genome shotgun (WGS) entry which is preliminary data.</text>
</comment>
<dbReference type="InterPro" id="IPR048516">
    <property type="entry name" value="DGCcoil"/>
</dbReference>
<dbReference type="Pfam" id="PF20975">
    <property type="entry name" value="DGCcoil"/>
    <property type="match status" value="1"/>
</dbReference>
<dbReference type="Pfam" id="PF00990">
    <property type="entry name" value="GGDEF"/>
    <property type="match status" value="1"/>
</dbReference>
<dbReference type="OrthoDB" id="9812260at2"/>
<dbReference type="GO" id="GO:0005886">
    <property type="term" value="C:plasma membrane"/>
    <property type="evidence" value="ECO:0007669"/>
    <property type="project" value="TreeGrafter"/>
</dbReference>
<keyword evidence="7" id="KW-1185">Reference proteome</keyword>
<dbReference type="InterPro" id="IPR043128">
    <property type="entry name" value="Rev_trsase/Diguanyl_cyclase"/>
</dbReference>
<protein>
    <recommendedName>
        <fullName evidence="2">diguanylate cyclase</fullName>
        <ecNumber evidence="2">2.7.7.65</ecNumber>
    </recommendedName>
</protein>
<dbReference type="GO" id="GO:1902201">
    <property type="term" value="P:negative regulation of bacterial-type flagellum-dependent cell motility"/>
    <property type="evidence" value="ECO:0007669"/>
    <property type="project" value="TreeGrafter"/>
</dbReference>
<dbReference type="InterPro" id="IPR029787">
    <property type="entry name" value="Nucleotide_cyclase"/>
</dbReference>
<dbReference type="EC" id="2.7.7.65" evidence="2"/>
<dbReference type="SMART" id="SM00267">
    <property type="entry name" value="GGDEF"/>
    <property type="match status" value="1"/>
</dbReference>
<name>A0A233RK91_9GAMM</name>
<organism evidence="6 7">
    <name type="scientific">Oceanimonas doudoroffii</name>
    <dbReference type="NCBI Taxonomy" id="84158"/>
    <lineage>
        <taxon>Bacteria</taxon>
        <taxon>Pseudomonadati</taxon>
        <taxon>Pseudomonadota</taxon>
        <taxon>Gammaproteobacteria</taxon>
        <taxon>Aeromonadales</taxon>
        <taxon>Aeromonadaceae</taxon>
        <taxon>Oceanimonas</taxon>
    </lineage>
</organism>
<dbReference type="GO" id="GO:0043709">
    <property type="term" value="P:cell adhesion involved in single-species biofilm formation"/>
    <property type="evidence" value="ECO:0007669"/>
    <property type="project" value="TreeGrafter"/>
</dbReference>